<evidence type="ECO:0000256" key="3">
    <source>
        <dbReference type="ARBA" id="ARBA00022801"/>
    </source>
</evidence>
<feature type="active site" description="Charge relay system" evidence="6">
    <location>
        <position position="225"/>
    </location>
</feature>
<dbReference type="InterPro" id="IPR014186">
    <property type="entry name" value="S-formylglutathione_hydrol"/>
</dbReference>
<dbReference type="Proteomes" id="UP000245138">
    <property type="component" value="Unassembled WGS sequence"/>
</dbReference>
<dbReference type="PANTHER" id="PTHR10061">
    <property type="entry name" value="S-FORMYLGLUTATHIONE HYDROLASE"/>
    <property type="match status" value="1"/>
</dbReference>
<organism evidence="8 9">
    <name type="scientific">Brenneria roseae subsp. americana</name>
    <dbReference type="NCBI Taxonomy" id="1508507"/>
    <lineage>
        <taxon>Bacteria</taxon>
        <taxon>Pseudomonadati</taxon>
        <taxon>Pseudomonadota</taxon>
        <taxon>Gammaproteobacteria</taxon>
        <taxon>Enterobacterales</taxon>
        <taxon>Pectobacteriaceae</taxon>
        <taxon>Brenneria</taxon>
    </lineage>
</organism>
<evidence type="ECO:0000256" key="2">
    <source>
        <dbReference type="ARBA" id="ARBA00022487"/>
    </source>
</evidence>
<dbReference type="EC" id="3.1.2.12" evidence="5 7"/>
<dbReference type="EMBL" id="QDKJ01000014">
    <property type="protein sequence ID" value="PWC10363.1"/>
    <property type="molecule type" value="Genomic_DNA"/>
</dbReference>
<dbReference type="Pfam" id="PF00756">
    <property type="entry name" value="Esterase"/>
    <property type="match status" value="1"/>
</dbReference>
<dbReference type="SUPFAM" id="SSF53474">
    <property type="entry name" value="alpha/beta-Hydrolases"/>
    <property type="match status" value="1"/>
</dbReference>
<gene>
    <name evidence="8" type="primary">fghA</name>
    <name evidence="8" type="ORF">B4923_16595</name>
</gene>
<dbReference type="FunFam" id="3.40.50.1820:FF:000002">
    <property type="entry name" value="S-formylglutathione hydrolase"/>
    <property type="match status" value="1"/>
</dbReference>
<evidence type="ECO:0000256" key="5">
    <source>
        <dbReference type="NCBIfam" id="TIGR02821"/>
    </source>
</evidence>
<evidence type="ECO:0000256" key="4">
    <source>
        <dbReference type="ARBA" id="ARBA00047590"/>
    </source>
</evidence>
<comment type="similarity">
    <text evidence="1 7">Belongs to the esterase D family.</text>
</comment>
<dbReference type="GO" id="GO:0018738">
    <property type="term" value="F:S-formylglutathione hydrolase activity"/>
    <property type="evidence" value="ECO:0007669"/>
    <property type="project" value="UniProtKB-UniRule"/>
</dbReference>
<accession>A0A2U1TLS9</accession>
<evidence type="ECO:0000313" key="9">
    <source>
        <dbReference type="Proteomes" id="UP000245138"/>
    </source>
</evidence>
<dbReference type="RefSeq" id="WP_109055480.1">
    <property type="nucleotide sequence ID" value="NZ_QDKJ01000014.1"/>
</dbReference>
<dbReference type="PANTHER" id="PTHR10061:SF1">
    <property type="entry name" value="S-FORMYLGLUTATHIONE HYDROLASE YEIG"/>
    <property type="match status" value="1"/>
</dbReference>
<dbReference type="GO" id="GO:0052689">
    <property type="term" value="F:carboxylic ester hydrolase activity"/>
    <property type="evidence" value="ECO:0007669"/>
    <property type="project" value="UniProtKB-KW"/>
</dbReference>
<reference evidence="8 9" key="1">
    <citation type="submission" date="2018-04" db="EMBL/GenBank/DDBJ databases">
        <title>Brenneria corticis sp.nov.</title>
        <authorList>
            <person name="Li Y."/>
        </authorList>
    </citation>
    <scope>NUCLEOTIDE SEQUENCE [LARGE SCALE GENOMIC DNA]</scope>
    <source>
        <strain evidence="8 9">LMG 27715</strain>
    </source>
</reference>
<evidence type="ECO:0000313" key="8">
    <source>
        <dbReference type="EMBL" id="PWC10363.1"/>
    </source>
</evidence>
<comment type="caution">
    <text evidence="8">The sequence shown here is derived from an EMBL/GenBank/DDBJ whole genome shotgun (WGS) entry which is preliminary data.</text>
</comment>
<evidence type="ECO:0000256" key="6">
    <source>
        <dbReference type="PIRSR" id="PIRSR614186-1"/>
    </source>
</evidence>
<proteinExistence type="inferred from homology"/>
<name>A0A2U1TLS9_9GAMM</name>
<feature type="active site" description="Charge relay system" evidence="6">
    <location>
        <position position="149"/>
    </location>
</feature>
<dbReference type="OrthoDB" id="9782200at2"/>
<dbReference type="NCBIfam" id="TIGR02821">
    <property type="entry name" value="fghA_ester_D"/>
    <property type="match status" value="1"/>
</dbReference>
<evidence type="ECO:0000256" key="1">
    <source>
        <dbReference type="ARBA" id="ARBA00005622"/>
    </source>
</evidence>
<dbReference type="Gene3D" id="3.40.50.1820">
    <property type="entry name" value="alpha/beta hydrolase"/>
    <property type="match status" value="1"/>
</dbReference>
<dbReference type="AlphaFoldDB" id="A0A2U1TLS9"/>
<sequence>MIPSLELLEEHRMFGGWQQRYRHLSDTLNCDMTFSIYLPPTPDDTPPPVLYWLSGLTCNDENFTIKAGAQRVAAELGLVLVMPDTSPRGEDVANDAGYDLGQGAGFYVNATQQPWAAHYQMYDYIRQELPAIIKQHFNVNERQSICGHSMGGHGALMLALRNPEQYLSASAFAPIVNPCQVPWGRKAFENYLGKDETQWRQYDSCHLLASAQHKLPILVDQGDCDQFLPDQLQPAKLAELAQQHAWPLTLRTQSGYDHSYFFIASFIEDHLRFHAQYLLPAIPDHPHK</sequence>
<feature type="active site" description="Charge relay system" evidence="6">
    <location>
        <position position="258"/>
    </location>
</feature>
<evidence type="ECO:0000256" key="7">
    <source>
        <dbReference type="RuleBase" id="RU363068"/>
    </source>
</evidence>
<dbReference type="InterPro" id="IPR029058">
    <property type="entry name" value="AB_hydrolase_fold"/>
</dbReference>
<comment type="function">
    <text evidence="7">Serine hydrolase involved in the detoxification of formaldehyde.</text>
</comment>
<keyword evidence="3 7" id="KW-0378">Hydrolase</keyword>
<comment type="catalytic activity">
    <reaction evidence="4 7">
        <text>S-formylglutathione + H2O = formate + glutathione + H(+)</text>
        <dbReference type="Rhea" id="RHEA:14961"/>
        <dbReference type="ChEBI" id="CHEBI:15377"/>
        <dbReference type="ChEBI" id="CHEBI:15378"/>
        <dbReference type="ChEBI" id="CHEBI:15740"/>
        <dbReference type="ChEBI" id="CHEBI:57688"/>
        <dbReference type="ChEBI" id="CHEBI:57925"/>
        <dbReference type="EC" id="3.1.2.12"/>
    </reaction>
</comment>
<dbReference type="GO" id="GO:0046294">
    <property type="term" value="P:formaldehyde catabolic process"/>
    <property type="evidence" value="ECO:0007669"/>
    <property type="project" value="InterPro"/>
</dbReference>
<keyword evidence="2 7" id="KW-0719">Serine esterase</keyword>
<dbReference type="InterPro" id="IPR000801">
    <property type="entry name" value="Esterase-like"/>
</dbReference>
<keyword evidence="9" id="KW-1185">Reference proteome</keyword>
<dbReference type="GO" id="GO:0005829">
    <property type="term" value="C:cytosol"/>
    <property type="evidence" value="ECO:0007669"/>
    <property type="project" value="TreeGrafter"/>
</dbReference>
<protein>
    <recommendedName>
        <fullName evidence="5 7">S-formylglutathione hydrolase</fullName>
        <ecNumber evidence="5 7">3.1.2.12</ecNumber>
    </recommendedName>
</protein>